<evidence type="ECO:0000313" key="2">
    <source>
        <dbReference type="Proteomes" id="UP000182045"/>
    </source>
</evidence>
<gene>
    <name evidence="1" type="ORF">Ga0058931_2480</name>
</gene>
<dbReference type="Proteomes" id="UP000182045">
    <property type="component" value="Unassembled WGS sequence"/>
</dbReference>
<comment type="caution">
    <text evidence="1">The sequence shown here is derived from an EMBL/GenBank/DDBJ whole genome shotgun (WGS) entry which is preliminary data.</text>
</comment>
<evidence type="ECO:0000313" key="1">
    <source>
        <dbReference type="EMBL" id="CUX82611.1"/>
    </source>
</evidence>
<dbReference type="EMBL" id="FBYC01000004">
    <property type="protein sequence ID" value="CUX82611.1"/>
    <property type="molecule type" value="Genomic_DNA"/>
</dbReference>
<protein>
    <submittedName>
        <fullName evidence="1">Uncharacterized protein</fullName>
    </submittedName>
</protein>
<organism evidence="1 2">
    <name type="scientific">Roseibaca calidilacus</name>
    <dbReference type="NCBI Taxonomy" id="1666912"/>
    <lineage>
        <taxon>Bacteria</taxon>
        <taxon>Pseudomonadati</taxon>
        <taxon>Pseudomonadota</taxon>
        <taxon>Alphaproteobacteria</taxon>
        <taxon>Rhodobacterales</taxon>
        <taxon>Paracoccaceae</taxon>
        <taxon>Roseinatronobacter</taxon>
    </lineage>
</organism>
<accession>A0ABP2C390</accession>
<name>A0ABP2C390_9RHOB</name>
<keyword evidence="2" id="KW-1185">Reference proteome</keyword>
<proteinExistence type="predicted"/>
<sequence>MSVDNFERSSSMALEFTGELSKQGTALGRYKIEVRVLGDHRKRYGVTSVPMSPKIRTALFDADSIAFSFKTDDGQELNLRPARHINIGGDRVVLETSGRIPGM</sequence>
<reference evidence="1 2" key="1">
    <citation type="submission" date="2016-01" db="EMBL/GenBank/DDBJ databases">
        <authorList>
            <person name="Varghese N."/>
        </authorList>
    </citation>
    <scope>NUCLEOTIDE SEQUENCE [LARGE SCALE GENOMIC DNA]</scope>
    <source>
        <strain evidence="1 2">HL-91</strain>
    </source>
</reference>